<feature type="non-terminal residue" evidence="1">
    <location>
        <position position="1"/>
    </location>
</feature>
<protein>
    <submittedName>
        <fullName evidence="1">Uncharacterized protein</fullName>
    </submittedName>
</protein>
<proteinExistence type="predicted"/>
<evidence type="ECO:0000313" key="1">
    <source>
        <dbReference type="EMBL" id="MFC3927265.1"/>
    </source>
</evidence>
<gene>
    <name evidence="1" type="ORF">ACFORF_01270</name>
</gene>
<dbReference type="Proteomes" id="UP001595807">
    <property type="component" value="Unassembled WGS sequence"/>
</dbReference>
<evidence type="ECO:0000313" key="2">
    <source>
        <dbReference type="Proteomes" id="UP001595807"/>
    </source>
</evidence>
<organism evidence="1 2">
    <name type="scientific">Streptococcus caprae</name>
    <dbReference type="NCBI Taxonomy" id="1640501"/>
    <lineage>
        <taxon>Bacteria</taxon>
        <taxon>Bacillati</taxon>
        <taxon>Bacillota</taxon>
        <taxon>Bacilli</taxon>
        <taxon>Lactobacillales</taxon>
        <taxon>Streptococcaceae</taxon>
        <taxon>Streptococcus</taxon>
    </lineage>
</organism>
<keyword evidence="2" id="KW-1185">Reference proteome</keyword>
<dbReference type="EMBL" id="JBHRZV010000004">
    <property type="protein sequence ID" value="MFC3927265.1"/>
    <property type="molecule type" value="Genomic_DNA"/>
</dbReference>
<accession>A0ABV8CU73</accession>
<comment type="caution">
    <text evidence="1">The sequence shown here is derived from an EMBL/GenBank/DDBJ whole genome shotgun (WGS) entry which is preliminary data.</text>
</comment>
<name>A0ABV8CU73_9STRE</name>
<sequence length="62" mass="7014">SLFIIGHMGLFFYIQKGSIISAGELPTTEIIEPKSPENAGLYELVFSFALKFLLNCQYWNVN</sequence>
<reference evidence="2" key="1">
    <citation type="journal article" date="2019" name="Int. J. Syst. Evol. Microbiol.">
        <title>The Global Catalogue of Microorganisms (GCM) 10K type strain sequencing project: providing services to taxonomists for standard genome sequencing and annotation.</title>
        <authorList>
            <consortium name="The Broad Institute Genomics Platform"/>
            <consortium name="The Broad Institute Genome Sequencing Center for Infectious Disease"/>
            <person name="Wu L."/>
            <person name="Ma J."/>
        </authorList>
    </citation>
    <scope>NUCLEOTIDE SEQUENCE [LARGE SCALE GENOMIC DNA]</scope>
    <source>
        <strain evidence="2">CCUG 67170</strain>
    </source>
</reference>